<sequence length="131" mass="14721">MKTKFDKIAERIPAHTRLMVSKWFDITERILEILTEKGMTQKDLADLLGKNESEISKWMKGAHNFTLDTIAKIEIALGETILSSPNARKKEFIVGEARVLKEVFIDPTSGGTAAQTLDNQVTISIKQELSF</sequence>
<protein>
    <submittedName>
        <fullName evidence="2">Helix-turn-helix transcriptional regulator</fullName>
    </submittedName>
</protein>
<keyword evidence="3" id="KW-1185">Reference proteome</keyword>
<gene>
    <name evidence="2" type="ORF">J7I43_22625</name>
</gene>
<evidence type="ECO:0000259" key="1">
    <source>
        <dbReference type="PROSITE" id="PS50943"/>
    </source>
</evidence>
<comment type="caution">
    <text evidence="2">The sequence shown here is derived from an EMBL/GenBank/DDBJ whole genome shotgun (WGS) entry which is preliminary data.</text>
</comment>
<dbReference type="Pfam" id="PF01381">
    <property type="entry name" value="HTH_3"/>
    <property type="match status" value="1"/>
</dbReference>
<dbReference type="Gene3D" id="1.10.260.40">
    <property type="entry name" value="lambda repressor-like DNA-binding domains"/>
    <property type="match status" value="1"/>
</dbReference>
<feature type="domain" description="HTH cro/C1-type" evidence="1">
    <location>
        <begin position="30"/>
        <end position="84"/>
    </location>
</feature>
<accession>A0ABS3YK21</accession>
<dbReference type="RefSeq" id="WP_209148171.1">
    <property type="nucleotide sequence ID" value="NZ_JAGHKP010000004.1"/>
</dbReference>
<proteinExistence type="predicted"/>
<reference evidence="3" key="1">
    <citation type="submission" date="2021-03" db="EMBL/GenBank/DDBJ databases">
        <title>Assistant Professor.</title>
        <authorList>
            <person name="Huq M.A."/>
        </authorList>
    </citation>
    <scope>NUCLEOTIDE SEQUENCE [LARGE SCALE GENOMIC DNA]</scope>
    <source>
        <strain evidence="3">MAH-28</strain>
    </source>
</reference>
<evidence type="ECO:0000313" key="3">
    <source>
        <dbReference type="Proteomes" id="UP000679126"/>
    </source>
</evidence>
<dbReference type="CDD" id="cd00093">
    <property type="entry name" value="HTH_XRE"/>
    <property type="match status" value="1"/>
</dbReference>
<dbReference type="SMART" id="SM00530">
    <property type="entry name" value="HTH_XRE"/>
    <property type="match status" value="1"/>
</dbReference>
<name>A0ABS3YK21_9BACT</name>
<dbReference type="EMBL" id="JAGHKP010000004">
    <property type="protein sequence ID" value="MBO9155041.1"/>
    <property type="molecule type" value="Genomic_DNA"/>
</dbReference>
<dbReference type="InterPro" id="IPR001387">
    <property type="entry name" value="Cro/C1-type_HTH"/>
</dbReference>
<dbReference type="SUPFAM" id="SSF47413">
    <property type="entry name" value="lambda repressor-like DNA-binding domains"/>
    <property type="match status" value="1"/>
</dbReference>
<organism evidence="2 3">
    <name type="scientific">Chitinophaga chungangae</name>
    <dbReference type="NCBI Taxonomy" id="2821488"/>
    <lineage>
        <taxon>Bacteria</taxon>
        <taxon>Pseudomonadati</taxon>
        <taxon>Bacteroidota</taxon>
        <taxon>Chitinophagia</taxon>
        <taxon>Chitinophagales</taxon>
        <taxon>Chitinophagaceae</taxon>
        <taxon>Chitinophaga</taxon>
    </lineage>
</organism>
<evidence type="ECO:0000313" key="2">
    <source>
        <dbReference type="EMBL" id="MBO9155041.1"/>
    </source>
</evidence>
<dbReference type="Proteomes" id="UP000679126">
    <property type="component" value="Unassembled WGS sequence"/>
</dbReference>
<dbReference type="PROSITE" id="PS50943">
    <property type="entry name" value="HTH_CROC1"/>
    <property type="match status" value="1"/>
</dbReference>
<dbReference type="InterPro" id="IPR010982">
    <property type="entry name" value="Lambda_DNA-bd_dom_sf"/>
</dbReference>